<reference evidence="3" key="1">
    <citation type="submission" date="2015-09" db="EMBL/GenBank/DDBJ databases">
        <authorList>
            <consortium name="Pathogen Informatics"/>
        </authorList>
    </citation>
    <scope>NUCLEOTIDE SEQUENCE [LARGE SCALE GENOMIC DNA]</scope>
    <source>
        <strain evidence="3">Lake Konstanz</strain>
    </source>
</reference>
<evidence type="ECO:0000256" key="1">
    <source>
        <dbReference type="SAM" id="MobiDB-lite"/>
    </source>
</evidence>
<feature type="compositionally biased region" description="Polar residues" evidence="1">
    <location>
        <begin position="53"/>
        <end position="63"/>
    </location>
</feature>
<feature type="region of interest" description="Disordered" evidence="1">
    <location>
        <begin position="24"/>
        <end position="63"/>
    </location>
</feature>
<sequence>FVFTLNMFVLGCSTMGEEPRLSLGTMAASSKPPPAPSSTVSSAAPNTPMPLLSGQTPMSAKAV</sequence>
<name>A0A0S4JMT7_BODSA</name>
<organism evidence="2 3">
    <name type="scientific">Bodo saltans</name>
    <name type="common">Flagellated protozoan</name>
    <dbReference type="NCBI Taxonomy" id="75058"/>
    <lineage>
        <taxon>Eukaryota</taxon>
        <taxon>Discoba</taxon>
        <taxon>Euglenozoa</taxon>
        <taxon>Kinetoplastea</taxon>
        <taxon>Metakinetoplastina</taxon>
        <taxon>Eubodonida</taxon>
        <taxon>Bodonidae</taxon>
        <taxon>Bodo</taxon>
    </lineage>
</organism>
<accession>A0A0S4JMT7</accession>
<proteinExistence type="predicted"/>
<dbReference type="VEuPathDB" id="TriTrypDB:BSAL_32230"/>
<dbReference type="EMBL" id="CYKH01001929">
    <property type="protein sequence ID" value="CUG91466.1"/>
    <property type="molecule type" value="Genomic_DNA"/>
</dbReference>
<evidence type="ECO:0000313" key="2">
    <source>
        <dbReference type="EMBL" id="CUG91466.1"/>
    </source>
</evidence>
<evidence type="ECO:0000313" key="3">
    <source>
        <dbReference type="Proteomes" id="UP000051952"/>
    </source>
</evidence>
<protein>
    <submittedName>
        <fullName evidence="2">Uncharacterized protein</fullName>
    </submittedName>
</protein>
<gene>
    <name evidence="2" type="ORF">BSAL_32230</name>
</gene>
<dbReference type="Proteomes" id="UP000051952">
    <property type="component" value="Unassembled WGS sequence"/>
</dbReference>
<dbReference type="AlphaFoldDB" id="A0A0S4JMT7"/>
<feature type="non-terminal residue" evidence="2">
    <location>
        <position position="1"/>
    </location>
</feature>
<keyword evidence="3" id="KW-1185">Reference proteome</keyword>